<evidence type="ECO:0000259" key="3">
    <source>
        <dbReference type="PROSITE" id="PS51819"/>
    </source>
</evidence>
<comment type="similarity">
    <text evidence="1">Belongs to the methylmalonyl-CoA epimerase family.</text>
</comment>
<gene>
    <name evidence="4" type="primary">mce</name>
    <name evidence="4" type="ORF">ENX16_04180</name>
</gene>
<evidence type="ECO:0000256" key="1">
    <source>
        <dbReference type="ARBA" id="ARBA00009308"/>
    </source>
</evidence>
<dbReference type="Gene3D" id="3.10.180.10">
    <property type="entry name" value="2,3-Dihydroxybiphenyl 1,2-Dioxygenase, domain 1"/>
    <property type="match status" value="1"/>
</dbReference>
<evidence type="ECO:0000256" key="2">
    <source>
        <dbReference type="ARBA" id="ARBA00022723"/>
    </source>
</evidence>
<dbReference type="EC" id="5.1.99.1" evidence="4"/>
<dbReference type="PROSITE" id="PS51819">
    <property type="entry name" value="VOC"/>
    <property type="match status" value="1"/>
</dbReference>
<reference evidence="4" key="1">
    <citation type="journal article" date="2020" name="mSystems">
        <title>Genome- and Community-Level Interaction Insights into Carbon Utilization and Element Cycling Functions of Hydrothermarchaeota in Hydrothermal Sediment.</title>
        <authorList>
            <person name="Zhou Z."/>
            <person name="Liu Y."/>
            <person name="Xu W."/>
            <person name="Pan J."/>
            <person name="Luo Z.H."/>
            <person name="Li M."/>
        </authorList>
    </citation>
    <scope>NUCLEOTIDE SEQUENCE [LARGE SCALE GENOMIC DNA]</scope>
    <source>
        <strain evidence="4">SpSt-914</strain>
    </source>
</reference>
<keyword evidence="4" id="KW-0413">Isomerase</keyword>
<dbReference type="GO" id="GO:0004493">
    <property type="term" value="F:methylmalonyl-CoA epimerase activity"/>
    <property type="evidence" value="ECO:0007669"/>
    <property type="project" value="UniProtKB-EC"/>
</dbReference>
<dbReference type="SUPFAM" id="SSF54593">
    <property type="entry name" value="Glyoxalase/Bleomycin resistance protein/Dihydroxybiphenyl dioxygenase"/>
    <property type="match status" value="1"/>
</dbReference>
<dbReference type="AlphaFoldDB" id="A0A7V3PTT8"/>
<name>A0A7V3PTT8_UNCW3</name>
<dbReference type="InterPro" id="IPR029068">
    <property type="entry name" value="Glyas_Bleomycin-R_OHBP_Dase"/>
</dbReference>
<accession>A0A7V3PTT8</accession>
<dbReference type="InterPro" id="IPR037523">
    <property type="entry name" value="VOC_core"/>
</dbReference>
<organism evidence="4">
    <name type="scientific">candidate division WOR-3 bacterium</name>
    <dbReference type="NCBI Taxonomy" id="2052148"/>
    <lineage>
        <taxon>Bacteria</taxon>
        <taxon>Bacteria division WOR-3</taxon>
    </lineage>
</organism>
<feature type="domain" description="VOC" evidence="3">
    <location>
        <begin position="4"/>
        <end position="132"/>
    </location>
</feature>
<sequence length="137" mass="14724">MIKKIAHIAIAVNSVAEAAGFYAQQLGLKLTGKETVPHRKVTVGFIQLGETKIELVQPDAPDAPVARFLAERGPGLHHICFEVDDIEAEFQRLKDAGVRIVDPAPQPGADGTKAFFIHPKATGGVLIELSQKVQVLP</sequence>
<protein>
    <submittedName>
        <fullName evidence="4">Methylmalonyl-CoA epimerase</fullName>
        <ecNumber evidence="4">5.1.99.1</ecNumber>
    </submittedName>
</protein>
<dbReference type="EMBL" id="DTMZ01000099">
    <property type="protein sequence ID" value="HGD13258.1"/>
    <property type="molecule type" value="Genomic_DNA"/>
</dbReference>
<dbReference type="GO" id="GO:0046872">
    <property type="term" value="F:metal ion binding"/>
    <property type="evidence" value="ECO:0007669"/>
    <property type="project" value="UniProtKB-KW"/>
</dbReference>
<dbReference type="InterPro" id="IPR017515">
    <property type="entry name" value="MeMalonyl-CoA_epimerase"/>
</dbReference>
<evidence type="ECO:0000313" key="4">
    <source>
        <dbReference type="EMBL" id="HGD13258.1"/>
    </source>
</evidence>
<dbReference type="NCBIfam" id="TIGR03081">
    <property type="entry name" value="metmalonyl_epim"/>
    <property type="match status" value="1"/>
</dbReference>
<dbReference type="GO" id="GO:0046491">
    <property type="term" value="P:L-methylmalonyl-CoA metabolic process"/>
    <property type="evidence" value="ECO:0007669"/>
    <property type="project" value="TreeGrafter"/>
</dbReference>
<dbReference type="PANTHER" id="PTHR43048">
    <property type="entry name" value="METHYLMALONYL-COA EPIMERASE"/>
    <property type="match status" value="1"/>
</dbReference>
<keyword evidence="2" id="KW-0479">Metal-binding</keyword>
<proteinExistence type="inferred from homology"/>
<dbReference type="InterPro" id="IPR051785">
    <property type="entry name" value="MMCE/EMCE_epimerase"/>
</dbReference>
<dbReference type="Pfam" id="PF13669">
    <property type="entry name" value="Glyoxalase_4"/>
    <property type="match status" value="1"/>
</dbReference>
<dbReference type="CDD" id="cd07249">
    <property type="entry name" value="MMCE"/>
    <property type="match status" value="1"/>
</dbReference>
<comment type="caution">
    <text evidence="4">The sequence shown here is derived from an EMBL/GenBank/DDBJ whole genome shotgun (WGS) entry which is preliminary data.</text>
</comment>
<dbReference type="PANTHER" id="PTHR43048:SF3">
    <property type="entry name" value="METHYLMALONYL-COA EPIMERASE, MITOCHONDRIAL"/>
    <property type="match status" value="1"/>
</dbReference>